<evidence type="ECO:0000313" key="1">
    <source>
        <dbReference type="EMBL" id="KAG5398069.1"/>
    </source>
</evidence>
<evidence type="ECO:0000313" key="2">
    <source>
        <dbReference type="Proteomes" id="UP000823674"/>
    </source>
</evidence>
<dbReference type="EMBL" id="JADBGQ010000005">
    <property type="protein sequence ID" value="KAG5398069.1"/>
    <property type="molecule type" value="Genomic_DNA"/>
</dbReference>
<protein>
    <submittedName>
        <fullName evidence="1">Uncharacterized protein</fullName>
    </submittedName>
</protein>
<comment type="caution">
    <text evidence="1">The sequence shown here is derived from an EMBL/GenBank/DDBJ whole genome shotgun (WGS) entry which is preliminary data.</text>
</comment>
<gene>
    <name evidence="1" type="primary">A05p037520.1_BraROA</name>
    <name evidence="1" type="ORF">IGI04_019883</name>
</gene>
<organism evidence="1 2">
    <name type="scientific">Brassica rapa subsp. trilocularis</name>
    <dbReference type="NCBI Taxonomy" id="1813537"/>
    <lineage>
        <taxon>Eukaryota</taxon>
        <taxon>Viridiplantae</taxon>
        <taxon>Streptophyta</taxon>
        <taxon>Embryophyta</taxon>
        <taxon>Tracheophyta</taxon>
        <taxon>Spermatophyta</taxon>
        <taxon>Magnoliopsida</taxon>
        <taxon>eudicotyledons</taxon>
        <taxon>Gunneridae</taxon>
        <taxon>Pentapetalae</taxon>
        <taxon>rosids</taxon>
        <taxon>malvids</taxon>
        <taxon>Brassicales</taxon>
        <taxon>Brassicaceae</taxon>
        <taxon>Brassiceae</taxon>
        <taxon>Brassica</taxon>
    </lineage>
</organism>
<keyword evidence="2" id="KW-1185">Reference proteome</keyword>
<dbReference type="Proteomes" id="UP000823674">
    <property type="component" value="Chromosome A05"/>
</dbReference>
<accession>A0ABQ7MKI6</accession>
<sequence>MIDTHCEKVTRVPSLFTPSHFKFTIFWYMKVNNSLHKKLGTAYTPPMFMVFLSDQNHLFHRFFLVRRLSFSESGVGENTIRTSIRYAPQDFALVTGLNCGESGRFHSEAQEKAIG</sequence>
<proteinExistence type="predicted"/>
<name>A0ABQ7MKI6_BRACM</name>
<reference evidence="1 2" key="1">
    <citation type="submission" date="2021-03" db="EMBL/GenBank/DDBJ databases">
        <authorList>
            <person name="King G.J."/>
            <person name="Bancroft I."/>
            <person name="Baten A."/>
            <person name="Bloomfield J."/>
            <person name="Borpatragohain P."/>
            <person name="He Z."/>
            <person name="Irish N."/>
            <person name="Irwin J."/>
            <person name="Liu K."/>
            <person name="Mauleon R.P."/>
            <person name="Moore J."/>
            <person name="Morris R."/>
            <person name="Ostergaard L."/>
            <person name="Wang B."/>
            <person name="Wells R."/>
        </authorList>
    </citation>
    <scope>NUCLEOTIDE SEQUENCE [LARGE SCALE GENOMIC DNA]</scope>
    <source>
        <strain evidence="1">R-o-18</strain>
        <tissue evidence="1">Leaf</tissue>
    </source>
</reference>